<dbReference type="GO" id="GO:0005524">
    <property type="term" value="F:ATP binding"/>
    <property type="evidence" value="ECO:0007669"/>
    <property type="project" value="UniProtKB-UniRule"/>
</dbReference>
<keyword evidence="2" id="KW-0808">Transferase</keyword>
<dbReference type="InterPro" id="IPR017441">
    <property type="entry name" value="Protein_kinase_ATP_BS"/>
</dbReference>
<dbReference type="SUPFAM" id="SSF56112">
    <property type="entry name" value="Protein kinase-like (PK-like)"/>
    <property type="match status" value="1"/>
</dbReference>
<evidence type="ECO:0000259" key="7">
    <source>
        <dbReference type="PROSITE" id="PS50011"/>
    </source>
</evidence>
<keyword evidence="10" id="KW-1185">Reference proteome</keyword>
<evidence type="ECO:0000256" key="1">
    <source>
        <dbReference type="ARBA" id="ARBA00022527"/>
    </source>
</evidence>
<dbReference type="GO" id="GO:0004674">
    <property type="term" value="F:protein serine/threonine kinase activity"/>
    <property type="evidence" value="ECO:0007669"/>
    <property type="project" value="UniProtKB-KW"/>
</dbReference>
<dbReference type="EMBL" id="BTSX01000005">
    <property type="protein sequence ID" value="GMS99632.1"/>
    <property type="molecule type" value="Genomic_DNA"/>
</dbReference>
<sequence>DFKDFLIRQNTFHLPQSITPHFNIDRPLFLGKGGYGVVGHLNSLRSSPFPDIALKKFDGAFLKPKTAQRCFRELQLLSRIQHENIVNFLFAFTPDSSHESLQNVYLLTEYAGEDLDKLIQKETLARHSYDLKDFKPMLIQLLNAIQFLNSAKVIHRDLKPQNIAIKSNGKLTLLDFGLARVIDTQRDMTSNPGTVYYRAIECINEYESRYDERADIWSIGAILCEMITGSILFESKHPLVKAISICGPMGEKVLSKINNMEMREYLEKKSNACTRMNFIDHFEKYGRSWMKKDVRREKENLRSFIDLTLQFDRNRRMTVNQALEHPFLQEKGRLPFWSCIPLSSRIDQSDIYQSSSAVPSEVDVFSEEDEIMFESIEAEINYWKERIWEHLSRIPNPF</sequence>
<dbReference type="SMART" id="SM00220">
    <property type="entry name" value="S_TKc"/>
    <property type="match status" value="1"/>
</dbReference>
<dbReference type="Proteomes" id="UP001432027">
    <property type="component" value="Unassembled WGS sequence"/>
</dbReference>
<evidence type="ECO:0000313" key="9">
    <source>
        <dbReference type="EMBL" id="GMS99633.1"/>
    </source>
</evidence>
<name>A0AAV5U0D4_9BILA</name>
<dbReference type="Gene3D" id="3.30.200.20">
    <property type="entry name" value="Phosphorylase Kinase, domain 1"/>
    <property type="match status" value="1"/>
</dbReference>
<evidence type="ECO:0000256" key="6">
    <source>
        <dbReference type="PROSITE-ProRule" id="PRU10141"/>
    </source>
</evidence>
<protein>
    <recommendedName>
        <fullName evidence="7">Protein kinase domain-containing protein</fullName>
    </recommendedName>
</protein>
<proteinExistence type="predicted"/>
<keyword evidence="1" id="KW-0723">Serine/threonine-protein kinase</keyword>
<keyword evidence="3 6" id="KW-0547">Nucleotide-binding</keyword>
<dbReference type="AlphaFoldDB" id="A0AAV5U0D4"/>
<feature type="non-terminal residue" evidence="9">
    <location>
        <position position="1"/>
    </location>
</feature>
<evidence type="ECO:0000256" key="2">
    <source>
        <dbReference type="ARBA" id="ARBA00022679"/>
    </source>
</evidence>
<dbReference type="FunFam" id="1.10.510.10:FF:000624">
    <property type="entry name" value="Mitogen-activated protein kinase"/>
    <property type="match status" value="1"/>
</dbReference>
<dbReference type="InterPro" id="IPR050117">
    <property type="entry name" value="MAPK"/>
</dbReference>
<keyword evidence="5 6" id="KW-0067">ATP-binding</keyword>
<feature type="non-terminal residue" evidence="9">
    <location>
        <position position="398"/>
    </location>
</feature>
<dbReference type="PANTHER" id="PTHR24055">
    <property type="entry name" value="MITOGEN-ACTIVATED PROTEIN KINASE"/>
    <property type="match status" value="1"/>
</dbReference>
<gene>
    <name evidence="8" type="ORF">PENTCL1PPCAC_21807</name>
    <name evidence="9" type="ORF">PENTCL1PPCAC_21808</name>
</gene>
<organism evidence="9 10">
    <name type="scientific">Pristionchus entomophagus</name>
    <dbReference type="NCBI Taxonomy" id="358040"/>
    <lineage>
        <taxon>Eukaryota</taxon>
        <taxon>Metazoa</taxon>
        <taxon>Ecdysozoa</taxon>
        <taxon>Nematoda</taxon>
        <taxon>Chromadorea</taxon>
        <taxon>Rhabditida</taxon>
        <taxon>Rhabditina</taxon>
        <taxon>Diplogasteromorpha</taxon>
        <taxon>Diplogasteroidea</taxon>
        <taxon>Neodiplogasteridae</taxon>
        <taxon>Pristionchus</taxon>
    </lineage>
</organism>
<feature type="binding site" evidence="6">
    <location>
        <position position="55"/>
    </location>
    <ligand>
        <name>ATP</name>
        <dbReference type="ChEBI" id="CHEBI:30616"/>
    </ligand>
</feature>
<evidence type="ECO:0000256" key="5">
    <source>
        <dbReference type="ARBA" id="ARBA00022840"/>
    </source>
</evidence>
<dbReference type="EMBL" id="BTSX01000005">
    <property type="protein sequence ID" value="GMS99633.1"/>
    <property type="molecule type" value="Genomic_DNA"/>
</dbReference>
<dbReference type="InterPro" id="IPR000719">
    <property type="entry name" value="Prot_kinase_dom"/>
</dbReference>
<evidence type="ECO:0000256" key="4">
    <source>
        <dbReference type="ARBA" id="ARBA00022777"/>
    </source>
</evidence>
<feature type="domain" description="Protein kinase" evidence="7">
    <location>
        <begin position="24"/>
        <end position="328"/>
    </location>
</feature>
<dbReference type="PROSITE" id="PS00107">
    <property type="entry name" value="PROTEIN_KINASE_ATP"/>
    <property type="match status" value="1"/>
</dbReference>
<keyword evidence="4" id="KW-0418">Kinase</keyword>
<dbReference type="PROSITE" id="PS50011">
    <property type="entry name" value="PROTEIN_KINASE_DOM"/>
    <property type="match status" value="1"/>
</dbReference>
<evidence type="ECO:0000313" key="8">
    <source>
        <dbReference type="EMBL" id="GMS99632.1"/>
    </source>
</evidence>
<evidence type="ECO:0000256" key="3">
    <source>
        <dbReference type="ARBA" id="ARBA00022741"/>
    </source>
</evidence>
<reference evidence="9" key="1">
    <citation type="submission" date="2023-10" db="EMBL/GenBank/DDBJ databases">
        <title>Genome assembly of Pristionchus species.</title>
        <authorList>
            <person name="Yoshida K."/>
            <person name="Sommer R.J."/>
        </authorList>
    </citation>
    <scope>NUCLEOTIDE SEQUENCE</scope>
    <source>
        <strain evidence="9">RS0144</strain>
    </source>
</reference>
<dbReference type="Gene3D" id="1.10.510.10">
    <property type="entry name" value="Transferase(Phosphotransferase) domain 1"/>
    <property type="match status" value="1"/>
</dbReference>
<accession>A0AAV5U0D4</accession>
<dbReference type="Pfam" id="PF00069">
    <property type="entry name" value="Pkinase"/>
    <property type="match status" value="1"/>
</dbReference>
<dbReference type="InterPro" id="IPR011009">
    <property type="entry name" value="Kinase-like_dom_sf"/>
</dbReference>
<comment type="caution">
    <text evidence="9">The sequence shown here is derived from an EMBL/GenBank/DDBJ whole genome shotgun (WGS) entry which is preliminary data.</text>
</comment>
<evidence type="ECO:0000313" key="10">
    <source>
        <dbReference type="Proteomes" id="UP001432027"/>
    </source>
</evidence>